<feature type="compositionally biased region" description="Polar residues" evidence="1">
    <location>
        <begin position="1"/>
        <end position="20"/>
    </location>
</feature>
<name>A0ABN1QN95_9PSEU</name>
<dbReference type="EMBL" id="BAAAHP010000117">
    <property type="protein sequence ID" value="GAA0944810.1"/>
    <property type="molecule type" value="Genomic_DNA"/>
</dbReference>
<dbReference type="Pfam" id="PF08922">
    <property type="entry name" value="DUF1905"/>
    <property type="match status" value="1"/>
</dbReference>
<evidence type="ECO:0000256" key="1">
    <source>
        <dbReference type="SAM" id="MobiDB-lite"/>
    </source>
</evidence>
<organism evidence="2 3">
    <name type="scientific">Pseudonocardia zijingensis</name>
    <dbReference type="NCBI Taxonomy" id="153376"/>
    <lineage>
        <taxon>Bacteria</taxon>
        <taxon>Bacillati</taxon>
        <taxon>Actinomycetota</taxon>
        <taxon>Actinomycetes</taxon>
        <taxon>Pseudonocardiales</taxon>
        <taxon>Pseudonocardiaceae</taxon>
        <taxon>Pseudonocardia</taxon>
    </lineage>
</organism>
<dbReference type="InterPro" id="IPR015018">
    <property type="entry name" value="DUF1905"/>
</dbReference>
<reference evidence="2 3" key="1">
    <citation type="journal article" date="2019" name="Int. J. Syst. Evol. Microbiol.">
        <title>The Global Catalogue of Microorganisms (GCM) 10K type strain sequencing project: providing services to taxonomists for standard genome sequencing and annotation.</title>
        <authorList>
            <consortium name="The Broad Institute Genomics Platform"/>
            <consortium name="The Broad Institute Genome Sequencing Center for Infectious Disease"/>
            <person name="Wu L."/>
            <person name="Ma J."/>
        </authorList>
    </citation>
    <scope>NUCLEOTIDE SEQUENCE [LARGE SCALE GENOMIC DNA]</scope>
    <source>
        <strain evidence="2 3">JCM 11117</strain>
    </source>
</reference>
<keyword evidence="3" id="KW-1185">Reference proteome</keyword>
<sequence>MTENQMTENQMTENQMTGNQALDHEFSAVLQKSASPGGWTYVVMPGSAEFFGTRGLVKVCGTVDGQPFRSSFMALGDGTHKLPVKGELQRAIGKGPGETVTVRLTERISGR</sequence>
<dbReference type="SUPFAM" id="SSF141694">
    <property type="entry name" value="AF2212/PG0164-like"/>
    <property type="match status" value="1"/>
</dbReference>
<protein>
    <submittedName>
        <fullName evidence="2">DUF1905 domain-containing protein</fullName>
    </submittedName>
</protein>
<proteinExistence type="predicted"/>
<accession>A0ABN1QN95</accession>
<evidence type="ECO:0000313" key="3">
    <source>
        <dbReference type="Proteomes" id="UP001499967"/>
    </source>
</evidence>
<dbReference type="InterPro" id="IPR037079">
    <property type="entry name" value="AF2212/PG0164-like_sf"/>
</dbReference>
<gene>
    <name evidence="2" type="ORF">GCM10009559_42530</name>
</gene>
<dbReference type="Gene3D" id="2.40.30.100">
    <property type="entry name" value="AF2212/PG0164-like"/>
    <property type="match status" value="1"/>
</dbReference>
<evidence type="ECO:0000313" key="2">
    <source>
        <dbReference type="EMBL" id="GAA0944810.1"/>
    </source>
</evidence>
<feature type="region of interest" description="Disordered" evidence="1">
    <location>
        <begin position="1"/>
        <end position="24"/>
    </location>
</feature>
<comment type="caution">
    <text evidence="2">The sequence shown here is derived from an EMBL/GenBank/DDBJ whole genome shotgun (WGS) entry which is preliminary data.</text>
</comment>
<dbReference type="Proteomes" id="UP001499967">
    <property type="component" value="Unassembled WGS sequence"/>
</dbReference>